<dbReference type="Proteomes" id="UP000639338">
    <property type="component" value="Unassembled WGS sequence"/>
</dbReference>
<protein>
    <submittedName>
        <fullName evidence="1">Uncharacterized protein</fullName>
    </submittedName>
</protein>
<dbReference type="PANTHER" id="PTHR28434:SF1">
    <property type="entry name" value="PROTEIN C3ORF33"/>
    <property type="match status" value="1"/>
</dbReference>
<proteinExistence type="predicted"/>
<dbReference type="InterPro" id="IPR035437">
    <property type="entry name" value="SNase_OB-fold_sf"/>
</dbReference>
<keyword evidence="2" id="KW-1185">Reference proteome</keyword>
<name>A0A834XW06_APHGI</name>
<sequence length="240" mass="27560">MSELESTKVSNKSESMFINFISKFEDEFSRKDSRGFQILTYGLTGVGLMTALIRMRPFAKFSDPRKVPMRFIKNQTVLQGTVERIEPGKTALLMVNHKPLVNIPRFGQPKYLPVKIAGVNVTNNGISWLSTIVQGQKIEFIPLEKTNDYLNCKVNMLEENKVQLEIGKELARLGFGIVTDLPSIKNDNIKSYKNALKSAQNYAKLHRNGEWHFTIYPSIWWKIKNSMSEKLSFKKLIIRN</sequence>
<dbReference type="AlphaFoldDB" id="A0A834XW06"/>
<gene>
    <name evidence="1" type="ORF">HCN44_010632</name>
</gene>
<reference evidence="1 2" key="1">
    <citation type="submission" date="2020-08" db="EMBL/GenBank/DDBJ databases">
        <title>Aphidius gifuensis genome sequencing and assembly.</title>
        <authorList>
            <person name="Du Z."/>
        </authorList>
    </citation>
    <scope>NUCLEOTIDE SEQUENCE [LARGE SCALE GENOMIC DNA]</scope>
    <source>
        <strain evidence="1">YNYX2018</strain>
        <tissue evidence="1">Adults</tissue>
    </source>
</reference>
<comment type="caution">
    <text evidence="1">The sequence shown here is derived from an EMBL/GenBank/DDBJ whole genome shotgun (WGS) entry which is preliminary data.</text>
</comment>
<evidence type="ECO:0000313" key="2">
    <source>
        <dbReference type="Proteomes" id="UP000639338"/>
    </source>
</evidence>
<accession>A0A834XW06</accession>
<dbReference type="GO" id="GO:0005615">
    <property type="term" value="C:extracellular space"/>
    <property type="evidence" value="ECO:0007669"/>
    <property type="project" value="TreeGrafter"/>
</dbReference>
<dbReference type="OrthoDB" id="6220511at2759"/>
<dbReference type="EMBL" id="JACMRX010000004">
    <property type="protein sequence ID" value="KAF7991831.1"/>
    <property type="molecule type" value="Genomic_DNA"/>
</dbReference>
<dbReference type="InterPro" id="IPR042421">
    <property type="entry name" value="C3orf33-like"/>
</dbReference>
<dbReference type="PANTHER" id="PTHR28434">
    <property type="entry name" value="PROTEIN C3ORF33"/>
    <property type="match status" value="1"/>
</dbReference>
<evidence type="ECO:0000313" key="1">
    <source>
        <dbReference type="EMBL" id="KAF7991831.1"/>
    </source>
</evidence>
<dbReference type="SUPFAM" id="SSF50199">
    <property type="entry name" value="Staphylococcal nuclease"/>
    <property type="match status" value="1"/>
</dbReference>
<organism evidence="1 2">
    <name type="scientific">Aphidius gifuensis</name>
    <name type="common">Parasitoid wasp</name>
    <dbReference type="NCBI Taxonomy" id="684658"/>
    <lineage>
        <taxon>Eukaryota</taxon>
        <taxon>Metazoa</taxon>
        <taxon>Ecdysozoa</taxon>
        <taxon>Arthropoda</taxon>
        <taxon>Hexapoda</taxon>
        <taxon>Insecta</taxon>
        <taxon>Pterygota</taxon>
        <taxon>Neoptera</taxon>
        <taxon>Endopterygota</taxon>
        <taxon>Hymenoptera</taxon>
        <taxon>Apocrita</taxon>
        <taxon>Ichneumonoidea</taxon>
        <taxon>Braconidae</taxon>
        <taxon>Aphidiinae</taxon>
        <taxon>Aphidius</taxon>
    </lineage>
</organism>